<dbReference type="Pfam" id="PF00170">
    <property type="entry name" value="bZIP_1"/>
    <property type="match status" value="1"/>
</dbReference>
<dbReference type="GO" id="GO:0000981">
    <property type="term" value="F:DNA-binding transcription factor activity, RNA polymerase II-specific"/>
    <property type="evidence" value="ECO:0007669"/>
    <property type="project" value="TreeGrafter"/>
</dbReference>
<protein>
    <recommendedName>
        <fullName evidence="6">X-box-binding protein 1</fullName>
    </recommendedName>
</protein>
<evidence type="ECO:0000259" key="8">
    <source>
        <dbReference type="PROSITE" id="PS50217"/>
    </source>
</evidence>
<feature type="domain" description="BZIP" evidence="8">
    <location>
        <begin position="44"/>
        <end position="107"/>
    </location>
</feature>
<dbReference type="PANTHER" id="PTHR46542:SF1">
    <property type="entry name" value="X-BOX BINDING PROTEIN 1"/>
    <property type="match status" value="1"/>
</dbReference>
<evidence type="ECO:0000256" key="3">
    <source>
        <dbReference type="ARBA" id="ARBA00023125"/>
    </source>
</evidence>
<name>A0AAJ6VYN7_9ACAR</name>
<keyword evidence="2" id="KW-0805">Transcription regulation</keyword>
<dbReference type="SUPFAM" id="SSF57959">
    <property type="entry name" value="Leucine zipper domain"/>
    <property type="match status" value="1"/>
</dbReference>
<dbReference type="KEGG" id="goe:100897308"/>
<dbReference type="InterPro" id="IPR046347">
    <property type="entry name" value="bZIP_sf"/>
</dbReference>
<dbReference type="CDD" id="cd14691">
    <property type="entry name" value="bZIP_XBP1"/>
    <property type="match status" value="1"/>
</dbReference>
<dbReference type="PROSITE" id="PS00036">
    <property type="entry name" value="BZIP_BASIC"/>
    <property type="match status" value="1"/>
</dbReference>
<evidence type="ECO:0000313" key="9">
    <source>
        <dbReference type="Proteomes" id="UP000694867"/>
    </source>
</evidence>
<evidence type="ECO:0000313" key="10">
    <source>
        <dbReference type="RefSeq" id="XP_003744016.1"/>
    </source>
</evidence>
<keyword evidence="3" id="KW-0238">DNA-binding</keyword>
<evidence type="ECO:0000256" key="7">
    <source>
        <dbReference type="SAM" id="Coils"/>
    </source>
</evidence>
<evidence type="ECO:0000256" key="6">
    <source>
        <dbReference type="ARBA" id="ARBA00040165"/>
    </source>
</evidence>
<proteinExistence type="predicted"/>
<dbReference type="InterPro" id="IPR052470">
    <property type="entry name" value="ER_Stress-Reg_TF"/>
</dbReference>
<dbReference type="GeneID" id="100897308"/>
<evidence type="ECO:0000256" key="5">
    <source>
        <dbReference type="ARBA" id="ARBA00023242"/>
    </source>
</evidence>
<reference evidence="10" key="1">
    <citation type="submission" date="2025-08" db="UniProtKB">
        <authorList>
            <consortium name="RefSeq"/>
        </authorList>
    </citation>
    <scope>IDENTIFICATION</scope>
</reference>
<sequence length="212" mass="23788">MLYSDSSMDVLDAAVRVSGLRGEAGSAGAKPTRKRQKLDHLTSEEKLLRRKMKNRAAAQNARDRKKAHMDELEIQVTELIRDSKQLTAENERLRKVNAEQQKQIEELQARLAAVDSQKMDTTTEGSFEHASLVNEPLQKDQVPTVVLSLLLCVLLRLMSNAKTSTTTTTNSLTCRYSTTPTSSTCSSSSRHRTLLPPRSLQASWWTPHRLKT</sequence>
<evidence type="ECO:0000256" key="2">
    <source>
        <dbReference type="ARBA" id="ARBA00023015"/>
    </source>
</evidence>
<keyword evidence="9" id="KW-1185">Reference proteome</keyword>
<feature type="coiled-coil region" evidence="7">
    <location>
        <begin position="55"/>
        <end position="124"/>
    </location>
</feature>
<dbReference type="GO" id="GO:0005634">
    <property type="term" value="C:nucleus"/>
    <property type="evidence" value="ECO:0007669"/>
    <property type="project" value="TreeGrafter"/>
</dbReference>
<dbReference type="Gene3D" id="1.20.5.170">
    <property type="match status" value="1"/>
</dbReference>
<dbReference type="Proteomes" id="UP000694867">
    <property type="component" value="Unplaced"/>
</dbReference>
<gene>
    <name evidence="10" type="primary">LOC100897308</name>
</gene>
<dbReference type="GO" id="GO:0000977">
    <property type="term" value="F:RNA polymerase II transcription regulatory region sequence-specific DNA binding"/>
    <property type="evidence" value="ECO:0007669"/>
    <property type="project" value="TreeGrafter"/>
</dbReference>
<dbReference type="InterPro" id="IPR004827">
    <property type="entry name" value="bZIP"/>
</dbReference>
<dbReference type="PANTHER" id="PTHR46542">
    <property type="entry name" value="X-BOX BINDING PROTEIN 1"/>
    <property type="match status" value="1"/>
</dbReference>
<organism evidence="9 10">
    <name type="scientific">Galendromus occidentalis</name>
    <name type="common">western predatory mite</name>
    <dbReference type="NCBI Taxonomy" id="34638"/>
    <lineage>
        <taxon>Eukaryota</taxon>
        <taxon>Metazoa</taxon>
        <taxon>Ecdysozoa</taxon>
        <taxon>Arthropoda</taxon>
        <taxon>Chelicerata</taxon>
        <taxon>Arachnida</taxon>
        <taxon>Acari</taxon>
        <taxon>Parasitiformes</taxon>
        <taxon>Mesostigmata</taxon>
        <taxon>Gamasina</taxon>
        <taxon>Phytoseioidea</taxon>
        <taxon>Phytoseiidae</taxon>
        <taxon>Typhlodrominae</taxon>
        <taxon>Galendromus</taxon>
    </lineage>
</organism>
<evidence type="ECO:0000256" key="1">
    <source>
        <dbReference type="ARBA" id="ARBA00022843"/>
    </source>
</evidence>
<dbReference type="PROSITE" id="PS50217">
    <property type="entry name" value="BZIP"/>
    <property type="match status" value="1"/>
</dbReference>
<keyword evidence="5" id="KW-0539">Nucleus</keyword>
<dbReference type="SMART" id="SM00338">
    <property type="entry name" value="BRLZ"/>
    <property type="match status" value="1"/>
</dbReference>
<keyword evidence="4" id="KW-0804">Transcription</keyword>
<keyword evidence="1" id="KW-0832">Ubl conjugation</keyword>
<dbReference type="RefSeq" id="XP_003744016.1">
    <property type="nucleotide sequence ID" value="XM_003743968.2"/>
</dbReference>
<dbReference type="AlphaFoldDB" id="A0AAJ6VYN7"/>
<keyword evidence="7" id="KW-0175">Coiled coil</keyword>
<accession>A0AAJ6VYN7</accession>
<dbReference type="CTD" id="7494"/>
<evidence type="ECO:0000256" key="4">
    <source>
        <dbReference type="ARBA" id="ARBA00023163"/>
    </source>
</evidence>